<dbReference type="PATRIC" id="fig|277988.4.peg.539"/>
<dbReference type="EMBL" id="LIXN01000003">
    <property type="protein sequence ID" value="KQH83117.1"/>
    <property type="molecule type" value="Genomic_DNA"/>
</dbReference>
<keyword evidence="3" id="KW-0949">S-adenosyl-L-methionine</keyword>
<dbReference type="InterPro" id="IPR058240">
    <property type="entry name" value="rSAM_sf"/>
</dbReference>
<evidence type="ECO:0000256" key="3">
    <source>
        <dbReference type="ARBA" id="ARBA00022691"/>
    </source>
</evidence>
<reference evidence="8 13" key="2">
    <citation type="submission" date="2016-04" db="EMBL/GenBank/DDBJ databases">
        <title>Complete genome sequence of Thermococcus thioreducens type strain OGL-20P.</title>
        <authorList>
            <person name="Oger P.M."/>
        </authorList>
    </citation>
    <scope>NUCLEOTIDE SEQUENCE [LARGE SCALE GENOMIC DNA]</scope>
    <source>
        <strain evidence="8 13">OGL-20P</strain>
    </source>
</reference>
<dbReference type="GO" id="GO:0003824">
    <property type="term" value="F:catalytic activity"/>
    <property type="evidence" value="ECO:0007669"/>
    <property type="project" value="InterPro"/>
</dbReference>
<dbReference type="AlphaFoldDB" id="A0A0Q2QSV7"/>
<dbReference type="InterPro" id="IPR017200">
    <property type="entry name" value="PqqE-like"/>
</dbReference>
<dbReference type="InterPro" id="IPR007197">
    <property type="entry name" value="rSAM"/>
</dbReference>
<dbReference type="Proteomes" id="UP000051862">
    <property type="component" value="Unassembled WGS sequence"/>
</dbReference>
<reference evidence="9 11" key="1">
    <citation type="submission" date="2015-08" db="EMBL/GenBank/DDBJ databases">
        <title>Thermococcus thioreducens DSM 14981 genome sequencing.</title>
        <authorList>
            <person name="Hong S.-J."/>
            <person name="Kim M.-C."/>
            <person name="Shin J.-H."/>
        </authorList>
    </citation>
    <scope>NUCLEOTIDE SEQUENCE [LARGE SCALE GENOMIC DNA]</scope>
    <source>
        <strain evidence="9 11">DSM 14981</strain>
    </source>
</reference>
<evidence type="ECO:0000256" key="5">
    <source>
        <dbReference type="ARBA" id="ARBA00023004"/>
    </source>
</evidence>
<evidence type="ECO:0000313" key="12">
    <source>
        <dbReference type="Proteomes" id="UP000182125"/>
    </source>
</evidence>
<evidence type="ECO:0000313" key="8">
    <source>
        <dbReference type="EMBL" id="ASJ12386.1"/>
    </source>
</evidence>
<evidence type="ECO:0000313" key="10">
    <source>
        <dbReference type="EMBL" id="SEV91731.1"/>
    </source>
</evidence>
<evidence type="ECO:0000313" key="13">
    <source>
        <dbReference type="Proteomes" id="UP000250136"/>
    </source>
</evidence>
<dbReference type="STRING" id="277988.SAMN05216170_0850"/>
<name>A0A0Q2QSV7_9EURY</name>
<dbReference type="GeneID" id="33333865"/>
<sequence length="375" mass="43256">MKYINGRFYLEPISAHIDVTNKCNLKCMYCFYYEDPYVQLPDGDPSKDEILDWMDQLAGVGVKFLTFSGGEAFMRPDFLEILSSETSENFWKTIITNGTLLDEQTVGKLGNIPKLLELRVSLDGFDANKKVRGVDAKVIVRNIDFIGKMTDIPVHINTMITTENLHELEKMYEWIEQHEAISGWSIDLPIIRGRYISAMDALRPSWSDMAPVLKRLILRYIDERPPFKLAIFSIFRESLLYPDKIKDRIYSFDLESHPCSYLPSVTIRTDGSVTLCPSLPFSIGNIRERPLRDILESPDQGSERVLRIRIRDIKKCLSCRYVKICGAGCRANAFLETGKLIEVDPVTCKMMEFFDREILPHLPRKSRELIEEYLT</sequence>
<dbReference type="InterPro" id="IPR023885">
    <property type="entry name" value="4Fe4S-binding_SPASM_dom"/>
</dbReference>
<comment type="cofactor">
    <cofactor evidence="1">
        <name>[4Fe-4S] cluster</name>
        <dbReference type="ChEBI" id="CHEBI:49883"/>
    </cofactor>
</comment>
<evidence type="ECO:0000256" key="4">
    <source>
        <dbReference type="ARBA" id="ARBA00022723"/>
    </source>
</evidence>
<dbReference type="RefSeq" id="WP_055428773.1">
    <property type="nucleotide sequence ID" value="NZ_CP015105.1"/>
</dbReference>
<dbReference type="GO" id="GO:0046872">
    <property type="term" value="F:metal ion binding"/>
    <property type="evidence" value="ECO:0007669"/>
    <property type="project" value="UniProtKB-KW"/>
</dbReference>
<dbReference type="InterPro" id="IPR013785">
    <property type="entry name" value="Aldolase_TIM"/>
</dbReference>
<evidence type="ECO:0000256" key="2">
    <source>
        <dbReference type="ARBA" id="ARBA00022485"/>
    </source>
</evidence>
<keyword evidence="2" id="KW-0004">4Fe-4S</keyword>
<dbReference type="GO" id="GO:0051539">
    <property type="term" value="F:4 iron, 4 sulfur cluster binding"/>
    <property type="evidence" value="ECO:0007669"/>
    <property type="project" value="UniProtKB-KW"/>
</dbReference>
<feature type="domain" description="Radical SAM core" evidence="7">
    <location>
        <begin position="9"/>
        <end position="243"/>
    </location>
</feature>
<dbReference type="Pfam" id="PF04055">
    <property type="entry name" value="Radical_SAM"/>
    <property type="match status" value="1"/>
</dbReference>
<gene>
    <name evidence="8" type="ORF">A3L14_05540</name>
    <name evidence="9" type="ORF">AMR53_02545</name>
    <name evidence="10" type="ORF">SAMN05216170_0850</name>
</gene>
<dbReference type="SFLD" id="SFLDG01067">
    <property type="entry name" value="SPASM/twitch_domain_containing"/>
    <property type="match status" value="1"/>
</dbReference>
<dbReference type="Gene3D" id="3.20.20.70">
    <property type="entry name" value="Aldolase class I"/>
    <property type="match status" value="1"/>
</dbReference>
<dbReference type="Pfam" id="PF13186">
    <property type="entry name" value="SPASM"/>
    <property type="match status" value="1"/>
</dbReference>
<dbReference type="PANTHER" id="PTHR11228">
    <property type="entry name" value="RADICAL SAM DOMAIN PROTEIN"/>
    <property type="match status" value="1"/>
</dbReference>
<dbReference type="KEGG" id="ttd:A3L14_05540"/>
<dbReference type="EMBL" id="CP015105">
    <property type="protein sequence ID" value="ASJ12386.1"/>
    <property type="molecule type" value="Genomic_DNA"/>
</dbReference>
<organism evidence="9 11">
    <name type="scientific">Thermococcus thioreducens</name>
    <dbReference type="NCBI Taxonomy" id="277988"/>
    <lineage>
        <taxon>Archaea</taxon>
        <taxon>Methanobacteriati</taxon>
        <taxon>Methanobacteriota</taxon>
        <taxon>Thermococci</taxon>
        <taxon>Thermococcales</taxon>
        <taxon>Thermococcaceae</taxon>
        <taxon>Thermococcus</taxon>
    </lineage>
</organism>
<dbReference type="NCBIfam" id="TIGR04085">
    <property type="entry name" value="rSAM_more_4Fe4S"/>
    <property type="match status" value="1"/>
</dbReference>
<protein>
    <submittedName>
        <fullName evidence="10">Radical SAM additional 4Fe4S-binding SPASM domain-containing protein</fullName>
    </submittedName>
</protein>
<dbReference type="InterPro" id="IPR050377">
    <property type="entry name" value="Radical_SAM_PqqE_MftC-like"/>
</dbReference>
<dbReference type="Proteomes" id="UP000250136">
    <property type="component" value="Chromosome"/>
</dbReference>
<keyword evidence="5" id="KW-0408">Iron</keyword>
<dbReference type="PANTHER" id="PTHR11228:SF35">
    <property type="entry name" value="MOLYBDENUM COFACTOR BIOSYNTHESIS PROTEIN A-RELATED"/>
    <property type="match status" value="1"/>
</dbReference>
<dbReference type="OrthoDB" id="30736at2157"/>
<reference evidence="10 12" key="3">
    <citation type="submission" date="2016-10" db="EMBL/GenBank/DDBJ databases">
        <authorList>
            <person name="de Groot N.N."/>
        </authorList>
    </citation>
    <scope>NUCLEOTIDE SEQUENCE [LARGE SCALE GENOMIC DNA]</scope>
    <source>
        <strain evidence="10 12">OGL-20</strain>
    </source>
</reference>
<keyword evidence="4" id="KW-0479">Metal-binding</keyword>
<accession>A0A0Q2QSV7</accession>
<dbReference type="PIRSF" id="PIRSF037420">
    <property type="entry name" value="PQQ_syn_pqqE"/>
    <property type="match status" value="1"/>
</dbReference>
<evidence type="ECO:0000313" key="9">
    <source>
        <dbReference type="EMBL" id="KQH83117.1"/>
    </source>
</evidence>
<proteinExistence type="predicted"/>
<dbReference type="EMBL" id="FOIW01000001">
    <property type="protein sequence ID" value="SEV91731.1"/>
    <property type="molecule type" value="Genomic_DNA"/>
</dbReference>
<dbReference type="CDD" id="cd01335">
    <property type="entry name" value="Radical_SAM"/>
    <property type="match status" value="1"/>
</dbReference>
<dbReference type="PROSITE" id="PS51918">
    <property type="entry name" value="RADICAL_SAM"/>
    <property type="match status" value="1"/>
</dbReference>
<dbReference type="SFLD" id="SFLDS00029">
    <property type="entry name" value="Radical_SAM"/>
    <property type="match status" value="1"/>
</dbReference>
<dbReference type="SUPFAM" id="SSF102114">
    <property type="entry name" value="Radical SAM enzymes"/>
    <property type="match status" value="1"/>
</dbReference>
<evidence type="ECO:0000313" key="11">
    <source>
        <dbReference type="Proteomes" id="UP000051862"/>
    </source>
</evidence>
<dbReference type="Proteomes" id="UP000182125">
    <property type="component" value="Unassembled WGS sequence"/>
</dbReference>
<keyword evidence="6" id="KW-0411">Iron-sulfur</keyword>
<keyword evidence="13" id="KW-1185">Reference proteome</keyword>
<dbReference type="SFLD" id="SFLDG01386">
    <property type="entry name" value="main_SPASM_domain-containing"/>
    <property type="match status" value="1"/>
</dbReference>
<evidence type="ECO:0000256" key="6">
    <source>
        <dbReference type="ARBA" id="ARBA00023014"/>
    </source>
</evidence>
<evidence type="ECO:0000256" key="1">
    <source>
        <dbReference type="ARBA" id="ARBA00001966"/>
    </source>
</evidence>
<evidence type="ECO:0000259" key="7">
    <source>
        <dbReference type="PROSITE" id="PS51918"/>
    </source>
</evidence>